<proteinExistence type="predicted"/>
<dbReference type="AlphaFoldDB" id="A0A177WEN6"/>
<dbReference type="STRING" id="403673.A0A177WEN6"/>
<dbReference type="GO" id="GO:1990112">
    <property type="term" value="C:RQC complex"/>
    <property type="evidence" value="ECO:0007669"/>
    <property type="project" value="TreeGrafter"/>
</dbReference>
<evidence type="ECO:0000313" key="2">
    <source>
        <dbReference type="EMBL" id="OAJ38144.1"/>
    </source>
</evidence>
<feature type="compositionally biased region" description="Basic residues" evidence="1">
    <location>
        <begin position="1"/>
        <end position="11"/>
    </location>
</feature>
<feature type="compositionally biased region" description="Acidic residues" evidence="1">
    <location>
        <begin position="599"/>
        <end position="608"/>
    </location>
</feature>
<dbReference type="GO" id="GO:0072344">
    <property type="term" value="P:rescue of stalled ribosome"/>
    <property type="evidence" value="ECO:0007669"/>
    <property type="project" value="TreeGrafter"/>
</dbReference>
<feature type="compositionally biased region" description="Acidic residues" evidence="1">
    <location>
        <begin position="53"/>
        <end position="62"/>
    </location>
</feature>
<feature type="region of interest" description="Disordered" evidence="1">
    <location>
        <begin position="640"/>
        <end position="665"/>
    </location>
</feature>
<evidence type="ECO:0000256" key="1">
    <source>
        <dbReference type="SAM" id="MobiDB-lite"/>
    </source>
</evidence>
<sequence>MSSRALRKLQRKRDVVSSVVSVAHESSDRNSDSDAESVVTPKKNPFELLGSENSDEAAEESDSPVSVVQRPSTAPSSRKKKAAKKQSKQTLQQDNHDDIDKILKELHDEYGDIGLSTNAIEAVNMKTILDHHFAIDSRMLDADVEMSRVFGSKVVRDEIRAKKYAKTSKRTILVHCRQAWSKLSNTGISMEVVQTNSTIQPTVFSFVHSKAYQEGQRQFVQAIESHNPEALTTLLQFYPSNVDILLQLSEICKHQNEIAPAGELVERALYTFERSFHSLFNISAGNCKISYDRVENRSFLICLYRHIEHLSRKGCWRTAFEFQKLLANIEVGNDSLCSLLFLDIYAIKSKEFVWYKKFWEDCAGEQKLHTLPNVAYSIALIHWELEREHGENHDFSSQLLQQAIARFPTTFNALTKDITSSQQIFVNSPFFYSYKEHGRTSESAFEMLGILYAEKATSVWKVPELLSWLNSQATIVSEDASLATPPKYIEDALQFRVLHPSTALPFLRNVYRIIFISDIRSLISYIPQTTSAEDMVMYDPFPPLNVEKSVYAEYRETLLNQHNEAGSGESYLDMTRRWFAGILARNNGNLEGEARHEENEDAHEEEIERDMNDDPHDEGMNVPNETSGLRSLFERIGLGGILGSTGASNDQHEATDEHPNNDVTD</sequence>
<dbReference type="PANTHER" id="PTHR22684:SF0">
    <property type="entry name" value="RIBOSOME QUALITY CONTROL COMPLEX SUBUNIT TCF25"/>
    <property type="match status" value="1"/>
</dbReference>
<dbReference type="PANTHER" id="PTHR22684">
    <property type="entry name" value="NULP1-RELATED"/>
    <property type="match status" value="1"/>
</dbReference>
<dbReference type="EMBL" id="DS022301">
    <property type="protein sequence ID" value="OAJ38144.1"/>
    <property type="molecule type" value="Genomic_DNA"/>
</dbReference>
<dbReference type="GO" id="GO:1990116">
    <property type="term" value="P:ribosome-associated ubiquitin-dependent protein catabolic process"/>
    <property type="evidence" value="ECO:0007669"/>
    <property type="project" value="TreeGrafter"/>
</dbReference>
<accession>A0A177WEN6</accession>
<dbReference type="Proteomes" id="UP000077115">
    <property type="component" value="Unassembled WGS sequence"/>
</dbReference>
<name>A0A177WEN6_BATDL</name>
<protein>
    <submittedName>
        <fullName evidence="2">Uncharacterized protein</fullName>
    </submittedName>
</protein>
<feature type="region of interest" description="Disordered" evidence="1">
    <location>
        <begin position="1"/>
        <end position="96"/>
    </location>
</feature>
<dbReference type="Pfam" id="PF04910">
    <property type="entry name" value="Tcf25"/>
    <property type="match status" value="1"/>
</dbReference>
<dbReference type="VEuPathDB" id="FungiDB:BDEG_22097"/>
<feature type="compositionally biased region" description="Basic and acidic residues" evidence="1">
    <location>
        <begin position="650"/>
        <end position="665"/>
    </location>
</feature>
<feature type="compositionally biased region" description="Basic residues" evidence="1">
    <location>
        <begin position="77"/>
        <end position="87"/>
    </location>
</feature>
<dbReference type="OrthoDB" id="205993at2759"/>
<gene>
    <name evidence="2" type="ORF">BDEG_22097</name>
</gene>
<organism evidence="2 3">
    <name type="scientific">Batrachochytrium dendrobatidis (strain JEL423)</name>
    <dbReference type="NCBI Taxonomy" id="403673"/>
    <lineage>
        <taxon>Eukaryota</taxon>
        <taxon>Fungi</taxon>
        <taxon>Fungi incertae sedis</taxon>
        <taxon>Chytridiomycota</taxon>
        <taxon>Chytridiomycota incertae sedis</taxon>
        <taxon>Chytridiomycetes</taxon>
        <taxon>Rhizophydiales</taxon>
        <taxon>Rhizophydiales incertae sedis</taxon>
        <taxon>Batrachochytrium</taxon>
    </lineage>
</organism>
<feature type="region of interest" description="Disordered" evidence="1">
    <location>
        <begin position="590"/>
        <end position="626"/>
    </location>
</feature>
<evidence type="ECO:0000313" key="3">
    <source>
        <dbReference type="Proteomes" id="UP000077115"/>
    </source>
</evidence>
<reference evidence="2 3" key="2">
    <citation type="submission" date="2016-05" db="EMBL/GenBank/DDBJ databases">
        <title>Lineage-specific infection strategies underlie the spectrum of fungal disease in amphibians.</title>
        <authorList>
            <person name="Cuomo C.A."/>
            <person name="Farrer R.A."/>
            <person name="James T."/>
            <person name="Longcore J."/>
            <person name="Birren B."/>
        </authorList>
    </citation>
    <scope>NUCLEOTIDE SEQUENCE [LARGE SCALE GENOMIC DNA]</scope>
    <source>
        <strain evidence="2 3">JEL423</strain>
    </source>
</reference>
<feature type="compositionally biased region" description="Basic and acidic residues" evidence="1">
    <location>
        <begin position="609"/>
        <end position="619"/>
    </location>
</feature>
<dbReference type="eggNOG" id="KOG2422">
    <property type="taxonomic scope" value="Eukaryota"/>
</dbReference>
<dbReference type="InterPro" id="IPR006994">
    <property type="entry name" value="TCF25/Rqc1"/>
</dbReference>
<reference evidence="2 3" key="1">
    <citation type="submission" date="2006-10" db="EMBL/GenBank/DDBJ databases">
        <title>The Genome Sequence of Batrachochytrium dendrobatidis JEL423.</title>
        <authorList>
            <consortium name="The Broad Institute Genome Sequencing Platform"/>
            <person name="Birren B."/>
            <person name="Lander E."/>
            <person name="Galagan J."/>
            <person name="Cuomo C."/>
            <person name="Devon K."/>
            <person name="Jaffe D."/>
            <person name="Butler J."/>
            <person name="Alvarez P."/>
            <person name="Gnerre S."/>
            <person name="Grabherr M."/>
            <person name="Kleber M."/>
            <person name="Mauceli E."/>
            <person name="Brockman W."/>
            <person name="Young S."/>
            <person name="LaButti K."/>
            <person name="Sykes S."/>
            <person name="DeCaprio D."/>
            <person name="Crawford M."/>
            <person name="Koehrsen M."/>
            <person name="Engels R."/>
            <person name="Montgomery P."/>
            <person name="Pearson M."/>
            <person name="Howarth C."/>
            <person name="Larson L."/>
            <person name="White J."/>
            <person name="O'Leary S."/>
            <person name="Kodira C."/>
            <person name="Zeng Q."/>
            <person name="Yandava C."/>
            <person name="Alvarado L."/>
            <person name="Longcore J."/>
            <person name="James T."/>
        </authorList>
    </citation>
    <scope>NUCLEOTIDE SEQUENCE [LARGE SCALE GENOMIC DNA]</scope>
    <source>
        <strain evidence="2 3">JEL423</strain>
    </source>
</reference>